<evidence type="ECO:0000313" key="3">
    <source>
        <dbReference type="Proteomes" id="UP000322667"/>
    </source>
</evidence>
<accession>A0A5D2MN42</accession>
<dbReference type="Proteomes" id="UP000322667">
    <property type="component" value="Chromosome A13"/>
</dbReference>
<gene>
    <name evidence="2" type="ORF">ES332_A13G193900v1</name>
</gene>
<dbReference type="Pfam" id="PF00646">
    <property type="entry name" value="F-box"/>
    <property type="match status" value="1"/>
</dbReference>
<dbReference type="PANTHER" id="PTHR31672">
    <property type="entry name" value="BNACNNG10540D PROTEIN"/>
    <property type="match status" value="1"/>
</dbReference>
<dbReference type="AlphaFoldDB" id="A0A5D2MN42"/>
<protein>
    <recommendedName>
        <fullName evidence="1">F-box domain-containing protein</fullName>
    </recommendedName>
</protein>
<organism evidence="2 3">
    <name type="scientific">Gossypium tomentosum</name>
    <name type="common">Hawaiian cotton</name>
    <name type="synonym">Gossypium sandvicense</name>
    <dbReference type="NCBI Taxonomy" id="34277"/>
    <lineage>
        <taxon>Eukaryota</taxon>
        <taxon>Viridiplantae</taxon>
        <taxon>Streptophyta</taxon>
        <taxon>Embryophyta</taxon>
        <taxon>Tracheophyta</taxon>
        <taxon>Spermatophyta</taxon>
        <taxon>Magnoliopsida</taxon>
        <taxon>eudicotyledons</taxon>
        <taxon>Gunneridae</taxon>
        <taxon>Pentapetalae</taxon>
        <taxon>rosids</taxon>
        <taxon>malvids</taxon>
        <taxon>Malvales</taxon>
        <taxon>Malvaceae</taxon>
        <taxon>Malvoideae</taxon>
        <taxon>Gossypium</taxon>
    </lineage>
</organism>
<evidence type="ECO:0000313" key="2">
    <source>
        <dbReference type="EMBL" id="TYH92614.1"/>
    </source>
</evidence>
<dbReference type="SUPFAM" id="SSF81383">
    <property type="entry name" value="F-box domain"/>
    <property type="match status" value="1"/>
</dbReference>
<dbReference type="EMBL" id="CM017622">
    <property type="protein sequence ID" value="TYH92614.1"/>
    <property type="molecule type" value="Genomic_DNA"/>
</dbReference>
<dbReference type="InterPro" id="IPR036047">
    <property type="entry name" value="F-box-like_dom_sf"/>
</dbReference>
<proteinExistence type="predicted"/>
<sequence>MSNTLIISSGEIISNNPDLVTQLLLRLRTKTLLKLKCVSKQWLSLICDPHFCISHTRYHQTNGFLSPTALFLKWIYALPSEVRVPFFYYFNCAPNINVLQSCYGLFLCKSEIENPNNVISRYFICSPSTKKFKELSFPENTFKDSEFYVSMAFDPLKSPHYKKLDVYSSETDSWSLSRTSFSMNVKIRFEDAGFCNGKIHWNCYWRYSLYFDIENESLEPFPMLISTMEAPQERIYDYSHWTLKHRLYIGDIGKHFPDIIWDIHPNSPAYHWHAPIFSDVCITQFEKDEEPKVVIWIENKVICYDFNDRAWKPLYDLRPGVTDGSWDGYYYMGFIFPYQSLHAFQYFENLSSV</sequence>
<dbReference type="InterPro" id="IPR050796">
    <property type="entry name" value="SCF_F-box_component"/>
</dbReference>
<feature type="domain" description="F-box" evidence="1">
    <location>
        <begin position="17"/>
        <end position="52"/>
    </location>
</feature>
<keyword evidence="3" id="KW-1185">Reference proteome</keyword>
<name>A0A5D2MN42_GOSTO</name>
<reference evidence="2 3" key="1">
    <citation type="submission" date="2019-07" db="EMBL/GenBank/DDBJ databases">
        <title>WGS assembly of Gossypium tomentosum.</title>
        <authorList>
            <person name="Chen Z.J."/>
            <person name="Sreedasyam A."/>
            <person name="Ando A."/>
            <person name="Song Q."/>
            <person name="De L."/>
            <person name="Hulse-Kemp A."/>
            <person name="Ding M."/>
            <person name="Ye W."/>
            <person name="Kirkbride R."/>
            <person name="Jenkins J."/>
            <person name="Plott C."/>
            <person name="Lovell J."/>
            <person name="Lin Y.-M."/>
            <person name="Vaughn R."/>
            <person name="Liu B."/>
            <person name="Li W."/>
            <person name="Simpson S."/>
            <person name="Scheffler B."/>
            <person name="Saski C."/>
            <person name="Grover C."/>
            <person name="Hu G."/>
            <person name="Conover J."/>
            <person name="Carlson J."/>
            <person name="Shu S."/>
            <person name="Boston L."/>
            <person name="Williams M."/>
            <person name="Peterson D."/>
            <person name="Mcgee K."/>
            <person name="Jones D."/>
            <person name="Wendel J."/>
            <person name="Stelly D."/>
            <person name="Grimwood J."/>
            <person name="Schmutz J."/>
        </authorList>
    </citation>
    <scope>NUCLEOTIDE SEQUENCE [LARGE SCALE GENOMIC DNA]</scope>
    <source>
        <strain evidence="2">7179.01</strain>
    </source>
</reference>
<evidence type="ECO:0000259" key="1">
    <source>
        <dbReference type="Pfam" id="PF00646"/>
    </source>
</evidence>
<dbReference type="InterPro" id="IPR001810">
    <property type="entry name" value="F-box_dom"/>
</dbReference>